<evidence type="ECO:0000259" key="5">
    <source>
        <dbReference type="PROSITE" id="PS51352"/>
    </source>
</evidence>
<dbReference type="AlphaFoldDB" id="A0A2K1DX53"/>
<dbReference type="InterPro" id="IPR017937">
    <property type="entry name" value="Thioredoxin_CS"/>
</dbReference>
<dbReference type="InterPro" id="IPR036249">
    <property type="entry name" value="Thioredoxin-like_sf"/>
</dbReference>
<dbReference type="InterPro" id="IPR050553">
    <property type="entry name" value="Thioredoxin_ResA/DsbE_sf"/>
</dbReference>
<evidence type="ECO:0000313" key="7">
    <source>
        <dbReference type="Proteomes" id="UP000236641"/>
    </source>
</evidence>
<dbReference type="GO" id="GO:0016491">
    <property type="term" value="F:oxidoreductase activity"/>
    <property type="evidence" value="ECO:0007669"/>
    <property type="project" value="InterPro"/>
</dbReference>
<dbReference type="Pfam" id="PF00578">
    <property type="entry name" value="AhpC-TSA"/>
    <property type="match status" value="1"/>
</dbReference>
<name>A0A2K1DX53_9FLAO</name>
<dbReference type="Pfam" id="PF14289">
    <property type="entry name" value="DUF4369"/>
    <property type="match status" value="1"/>
</dbReference>
<proteinExistence type="predicted"/>
<evidence type="ECO:0000256" key="2">
    <source>
        <dbReference type="ARBA" id="ARBA00022748"/>
    </source>
</evidence>
<sequence>MFKKLLILALAIGFISCEKESKPDGFVINGKIDSYYSGRKIKLSRIARSGSYTVDSTIINNGKLQLKGKVESPDMYYIFIDTYPGALPLIVENDVINIDFNKDTLDASIVTGGKENAIFNIYQDFAKPLKKENAKLTEKFKVARSKGDMETMQAIRKTYDSLVKLNNNQCMKYIREYNDAVTSAIFLEDFLNAKAVTVSLANELYNNFTDNVKASRSAKEVKRVVDATLATEVGSVAPKFSAPDPEGNMIALEDIMGKVTIVDFWASWCGPCRKENPNVVKVYNKYHDKGLEIIGVSLDGSNRQNNPKNAWLDAIAKDSLNWHHVSNLEYFNDPVAKQYNINSIPATFILDSGGKIIAKNLRGDALEQKISELLD</sequence>
<accession>A0A2K1DX53</accession>
<evidence type="ECO:0000256" key="4">
    <source>
        <dbReference type="ARBA" id="ARBA00023284"/>
    </source>
</evidence>
<dbReference type="InterPro" id="IPR013766">
    <property type="entry name" value="Thioredoxin_domain"/>
</dbReference>
<keyword evidence="2" id="KW-0201">Cytochrome c-type biogenesis</keyword>
<organism evidence="6 7">
    <name type="scientific">Hanstruepera neustonica</name>
    <dbReference type="NCBI Taxonomy" id="1445657"/>
    <lineage>
        <taxon>Bacteria</taxon>
        <taxon>Pseudomonadati</taxon>
        <taxon>Bacteroidota</taxon>
        <taxon>Flavobacteriia</taxon>
        <taxon>Flavobacteriales</taxon>
        <taxon>Flavobacteriaceae</taxon>
        <taxon>Hanstruepera</taxon>
    </lineage>
</organism>
<dbReference type="Gene3D" id="3.40.30.10">
    <property type="entry name" value="Glutaredoxin"/>
    <property type="match status" value="1"/>
</dbReference>
<comment type="caution">
    <text evidence="6">The sequence shown here is derived from an EMBL/GenBank/DDBJ whole genome shotgun (WGS) entry which is preliminary data.</text>
</comment>
<evidence type="ECO:0000256" key="3">
    <source>
        <dbReference type="ARBA" id="ARBA00023157"/>
    </source>
</evidence>
<dbReference type="RefSeq" id="WP_103052484.1">
    <property type="nucleotide sequence ID" value="NZ_POWF01000007.1"/>
</dbReference>
<dbReference type="InterPro" id="IPR025380">
    <property type="entry name" value="DUF4369"/>
</dbReference>
<reference evidence="6 7" key="1">
    <citation type="submission" date="2018-01" db="EMBL/GenBank/DDBJ databases">
        <title>The draft genome of Hanstruepera neustonica JCM19743.</title>
        <authorList>
            <person name="He R.-H."/>
            <person name="Du Z.-J."/>
        </authorList>
    </citation>
    <scope>NUCLEOTIDE SEQUENCE [LARGE SCALE GENOMIC DNA]</scope>
    <source>
        <strain evidence="6 7">JCM19743</strain>
    </source>
</reference>
<dbReference type="Proteomes" id="UP000236641">
    <property type="component" value="Unassembled WGS sequence"/>
</dbReference>
<evidence type="ECO:0000313" key="6">
    <source>
        <dbReference type="EMBL" id="PNQ72602.1"/>
    </source>
</evidence>
<dbReference type="PROSITE" id="PS51257">
    <property type="entry name" value="PROKAR_LIPOPROTEIN"/>
    <property type="match status" value="1"/>
</dbReference>
<keyword evidence="3" id="KW-1015">Disulfide bond</keyword>
<keyword evidence="4" id="KW-0676">Redox-active center</keyword>
<evidence type="ECO:0000256" key="1">
    <source>
        <dbReference type="ARBA" id="ARBA00004196"/>
    </source>
</evidence>
<dbReference type="PANTHER" id="PTHR42852">
    <property type="entry name" value="THIOL:DISULFIDE INTERCHANGE PROTEIN DSBE"/>
    <property type="match status" value="1"/>
</dbReference>
<dbReference type="PANTHER" id="PTHR42852:SF6">
    <property type="entry name" value="THIOL:DISULFIDE INTERCHANGE PROTEIN DSBE"/>
    <property type="match status" value="1"/>
</dbReference>
<keyword evidence="7" id="KW-1185">Reference proteome</keyword>
<dbReference type="GO" id="GO:0016209">
    <property type="term" value="F:antioxidant activity"/>
    <property type="evidence" value="ECO:0007669"/>
    <property type="project" value="InterPro"/>
</dbReference>
<dbReference type="PROSITE" id="PS00194">
    <property type="entry name" value="THIOREDOXIN_1"/>
    <property type="match status" value="1"/>
</dbReference>
<dbReference type="CDD" id="cd02966">
    <property type="entry name" value="TlpA_like_family"/>
    <property type="match status" value="1"/>
</dbReference>
<comment type="subcellular location">
    <subcellularLocation>
        <location evidence="1">Cell envelope</location>
    </subcellularLocation>
</comment>
<dbReference type="EMBL" id="POWF01000007">
    <property type="protein sequence ID" value="PNQ72602.1"/>
    <property type="molecule type" value="Genomic_DNA"/>
</dbReference>
<feature type="domain" description="Thioredoxin" evidence="5">
    <location>
        <begin position="231"/>
        <end position="375"/>
    </location>
</feature>
<dbReference type="InterPro" id="IPR000866">
    <property type="entry name" value="AhpC/TSA"/>
</dbReference>
<dbReference type="SUPFAM" id="SSF52833">
    <property type="entry name" value="Thioredoxin-like"/>
    <property type="match status" value="1"/>
</dbReference>
<dbReference type="GO" id="GO:0030313">
    <property type="term" value="C:cell envelope"/>
    <property type="evidence" value="ECO:0007669"/>
    <property type="project" value="UniProtKB-SubCell"/>
</dbReference>
<gene>
    <name evidence="6" type="ORF">C1T31_10650</name>
</gene>
<dbReference type="PROSITE" id="PS51352">
    <property type="entry name" value="THIOREDOXIN_2"/>
    <property type="match status" value="1"/>
</dbReference>
<protein>
    <submittedName>
        <fullName evidence="6">Redoxin family protein</fullName>
    </submittedName>
</protein>
<dbReference type="OrthoDB" id="1069091at2"/>
<dbReference type="GO" id="GO:0017004">
    <property type="term" value="P:cytochrome complex assembly"/>
    <property type="evidence" value="ECO:0007669"/>
    <property type="project" value="UniProtKB-KW"/>
</dbReference>